<protein>
    <recommendedName>
        <fullName evidence="4">DUF4283 domain-containing protein</fullName>
    </recommendedName>
</protein>
<keyword evidence="3" id="KW-1185">Reference proteome</keyword>
<dbReference type="Proteomes" id="UP001293254">
    <property type="component" value="Unassembled WGS sequence"/>
</dbReference>
<reference evidence="2" key="2">
    <citation type="journal article" date="2024" name="Plant">
        <title>Genomic evolution and insights into agronomic trait innovations of Sesamum species.</title>
        <authorList>
            <person name="Miao H."/>
            <person name="Wang L."/>
            <person name="Qu L."/>
            <person name="Liu H."/>
            <person name="Sun Y."/>
            <person name="Le M."/>
            <person name="Wang Q."/>
            <person name="Wei S."/>
            <person name="Zheng Y."/>
            <person name="Lin W."/>
            <person name="Duan Y."/>
            <person name="Cao H."/>
            <person name="Xiong S."/>
            <person name="Wang X."/>
            <person name="Wei L."/>
            <person name="Li C."/>
            <person name="Ma Q."/>
            <person name="Ju M."/>
            <person name="Zhao R."/>
            <person name="Li G."/>
            <person name="Mu C."/>
            <person name="Tian Q."/>
            <person name="Mei H."/>
            <person name="Zhang T."/>
            <person name="Gao T."/>
            <person name="Zhang H."/>
        </authorList>
    </citation>
    <scope>NUCLEOTIDE SEQUENCE</scope>
    <source>
        <strain evidence="2">3651</strain>
    </source>
</reference>
<organism evidence="2 3">
    <name type="scientific">Sesamum alatum</name>
    <dbReference type="NCBI Taxonomy" id="300844"/>
    <lineage>
        <taxon>Eukaryota</taxon>
        <taxon>Viridiplantae</taxon>
        <taxon>Streptophyta</taxon>
        <taxon>Embryophyta</taxon>
        <taxon>Tracheophyta</taxon>
        <taxon>Spermatophyta</taxon>
        <taxon>Magnoliopsida</taxon>
        <taxon>eudicotyledons</taxon>
        <taxon>Gunneridae</taxon>
        <taxon>Pentapetalae</taxon>
        <taxon>asterids</taxon>
        <taxon>lamiids</taxon>
        <taxon>Lamiales</taxon>
        <taxon>Pedaliaceae</taxon>
        <taxon>Sesamum</taxon>
    </lineage>
</organism>
<evidence type="ECO:0000313" key="3">
    <source>
        <dbReference type="Proteomes" id="UP001293254"/>
    </source>
</evidence>
<feature type="region of interest" description="Disordered" evidence="1">
    <location>
        <begin position="367"/>
        <end position="402"/>
    </location>
</feature>
<sequence>MADDLLRLDSVLSLTAEEGEGVVIPQSEWEKGSGGFRLTLLGRLLSYRSVNFDALKDSLINIFQASPGVVVRKVSESRFCPIFYHFEDLRRMFELRPWIFYRNLVIIQSSPTADPLSVDLNWCPFFVHIHYLPYGQCIVVVVRYIGECLGAWLDGEDISRHISWYESVRIRININIAVPLKRALHLRSECGDELCDLRFQDQFVDPGTKTPYGAWLRAYGPMRRIGSVSSSVQPTYIWRDASSSGTAGIHRRGVHIFGDFRQDSIEPSRLELVVEGDPVGFPSLRERFAAVQEQLDWLFGKEKSVQGRQLVDQNSESHGLQFLETIGFGPGNNQINRTHIRLAQSTLEDSVGSSLGPVDVQPKIVANPSFGSHPSQTGNQSSPAIELSDSCPRKLSAGGPSRRAISLSRSASLVDGDEVIVR</sequence>
<evidence type="ECO:0000313" key="2">
    <source>
        <dbReference type="EMBL" id="KAK4423519.1"/>
    </source>
</evidence>
<feature type="compositionally biased region" description="Polar residues" evidence="1">
    <location>
        <begin position="369"/>
        <end position="383"/>
    </location>
</feature>
<name>A0AAE1Y4D9_9LAMI</name>
<evidence type="ECO:0008006" key="4">
    <source>
        <dbReference type="Google" id="ProtNLM"/>
    </source>
</evidence>
<dbReference type="EMBL" id="JACGWO010000007">
    <property type="protein sequence ID" value="KAK4423519.1"/>
    <property type="molecule type" value="Genomic_DNA"/>
</dbReference>
<dbReference type="AlphaFoldDB" id="A0AAE1Y4D9"/>
<reference evidence="2" key="1">
    <citation type="submission" date="2020-06" db="EMBL/GenBank/DDBJ databases">
        <authorList>
            <person name="Li T."/>
            <person name="Hu X."/>
            <person name="Zhang T."/>
            <person name="Song X."/>
            <person name="Zhang H."/>
            <person name="Dai N."/>
            <person name="Sheng W."/>
            <person name="Hou X."/>
            <person name="Wei L."/>
        </authorList>
    </citation>
    <scope>NUCLEOTIDE SEQUENCE</scope>
    <source>
        <strain evidence="2">3651</strain>
        <tissue evidence="2">Leaf</tissue>
    </source>
</reference>
<gene>
    <name evidence="2" type="ORF">Salat_1934700</name>
</gene>
<proteinExistence type="predicted"/>
<comment type="caution">
    <text evidence="2">The sequence shown here is derived from an EMBL/GenBank/DDBJ whole genome shotgun (WGS) entry which is preliminary data.</text>
</comment>
<evidence type="ECO:0000256" key="1">
    <source>
        <dbReference type="SAM" id="MobiDB-lite"/>
    </source>
</evidence>
<accession>A0AAE1Y4D9</accession>